<organism evidence="5">
    <name type="scientific">Acinetobacter variabilis</name>
    <dbReference type="NCBI Taxonomy" id="70346"/>
    <lineage>
        <taxon>Bacteria</taxon>
        <taxon>Pseudomonadati</taxon>
        <taxon>Pseudomonadota</taxon>
        <taxon>Gammaproteobacteria</taxon>
        <taxon>Moraxellales</taxon>
        <taxon>Moraxellaceae</taxon>
        <taxon>Acinetobacter</taxon>
    </lineage>
</organism>
<dbReference type="GO" id="GO:0000150">
    <property type="term" value="F:DNA strand exchange activity"/>
    <property type="evidence" value="ECO:0007669"/>
    <property type="project" value="InterPro"/>
</dbReference>
<dbReference type="Proteomes" id="UP000280837">
    <property type="component" value="Plasmid pAV_175-2"/>
</dbReference>
<evidence type="ECO:0000256" key="3">
    <source>
        <dbReference type="PROSITE-ProRule" id="PRU10137"/>
    </source>
</evidence>
<dbReference type="PANTHER" id="PTHR30461:SF25">
    <property type="entry name" value="RESOLVASE-RELATED"/>
    <property type="match status" value="1"/>
</dbReference>
<dbReference type="GO" id="GO:0003677">
    <property type="term" value="F:DNA binding"/>
    <property type="evidence" value="ECO:0007669"/>
    <property type="project" value="InterPro"/>
</dbReference>
<dbReference type="InterPro" id="IPR050639">
    <property type="entry name" value="SSR_resolvase"/>
</dbReference>
<dbReference type="EMBL" id="CP078028">
    <property type="protein sequence ID" value="QXR20969.1"/>
    <property type="molecule type" value="Genomic_DNA"/>
</dbReference>
<evidence type="ECO:0000256" key="1">
    <source>
        <dbReference type="ARBA" id="ARBA00009913"/>
    </source>
</evidence>
<evidence type="ECO:0000259" key="4">
    <source>
        <dbReference type="PROSITE" id="PS51736"/>
    </source>
</evidence>
<dbReference type="PROSITE" id="PS00397">
    <property type="entry name" value="RECOMBINASES_1"/>
    <property type="match status" value="1"/>
</dbReference>
<feature type="domain" description="Resolvase/invertase-type recombinase catalytic" evidence="4">
    <location>
        <begin position="5"/>
        <end position="158"/>
    </location>
</feature>
<dbReference type="PANTHER" id="PTHR30461">
    <property type="entry name" value="DNA-INVERTASE FROM LAMBDOID PROPHAGE"/>
    <property type="match status" value="1"/>
</dbReference>
<protein>
    <submittedName>
        <fullName evidence="5">Recombinase family protein</fullName>
    </submittedName>
</protein>
<feature type="active site" description="O-(5'-phospho-DNA)-serine intermediate" evidence="2 3">
    <location>
        <position position="13"/>
    </location>
</feature>
<dbReference type="RefSeq" id="WP_219014845.1">
    <property type="nucleotide sequence ID" value="NZ_CP078028.1"/>
</dbReference>
<reference evidence="5" key="2">
    <citation type="submission" date="2021-06" db="EMBL/GenBank/DDBJ databases">
        <authorList>
            <person name="Diorio-Toth L."/>
        </authorList>
    </citation>
    <scope>NUCLEOTIDE SEQUENCE</scope>
    <source>
        <plasmid evidence="5">pAV_175-2</plasmid>
    </source>
</reference>
<dbReference type="SMART" id="SM00857">
    <property type="entry name" value="Resolvase"/>
    <property type="match status" value="1"/>
</dbReference>
<reference evidence="5" key="1">
    <citation type="journal article" date="2019" name="Nat. Commun.">
        <title>Spatiotemporal dynamics of multidrug resistant bacteria on intensive care unit surfaces.</title>
        <authorList>
            <person name="D'Souza A.W."/>
            <person name="Potter R.F."/>
            <person name="Wallace M."/>
            <person name="Shupe A."/>
            <person name="Patel S."/>
            <person name="Sun X."/>
            <person name="Gul D."/>
            <person name="Kwon J.H."/>
            <person name="Andleeb S."/>
            <person name="Burnham C.D."/>
            <person name="Dantas G."/>
        </authorList>
    </citation>
    <scope>NUCLEOTIDE SEQUENCE</scope>
    <source>
        <plasmid evidence="5">pAV_175-2</plasmid>
    </source>
</reference>
<evidence type="ECO:0000256" key="2">
    <source>
        <dbReference type="PIRSR" id="PIRSR606118-50"/>
    </source>
</evidence>
<dbReference type="InterPro" id="IPR006120">
    <property type="entry name" value="Resolvase_HTH_dom"/>
</dbReference>
<dbReference type="PROSITE" id="PS51736">
    <property type="entry name" value="RECOMBINASES_3"/>
    <property type="match status" value="1"/>
</dbReference>
<dbReference type="Pfam" id="PF00239">
    <property type="entry name" value="Resolvase"/>
    <property type="match status" value="1"/>
</dbReference>
<evidence type="ECO:0000313" key="5">
    <source>
        <dbReference type="EMBL" id="QXR20969.1"/>
    </source>
</evidence>
<dbReference type="PROSITE" id="PS00398">
    <property type="entry name" value="RECOMBINASES_2"/>
    <property type="match status" value="1"/>
</dbReference>
<gene>
    <name evidence="5" type="ORF">EGK58_015520</name>
</gene>
<accession>A0A8F6QVU4</accession>
<geneLocation type="plasmid" evidence="5">
    <name>pAV_175-2</name>
</geneLocation>
<keyword evidence="5" id="KW-0614">Plasmid</keyword>
<dbReference type="InterPro" id="IPR006118">
    <property type="entry name" value="Recombinase_CS"/>
</dbReference>
<dbReference type="Pfam" id="PF02796">
    <property type="entry name" value="HTH_7"/>
    <property type="match status" value="1"/>
</dbReference>
<sequence>MIEMNTRIYLRASTKDQDVKRALQILQDLNQNLNLGETIVYVENYSGTKLDRPELNKLLSEANQGDTLLVESIDRLSRLTQRDFQELKRRIQEKGLRLIVADLPTTYQMIQTSDTITHSILELINNMLIDLLATMARLDNEKRIERIKQGLARSGYKPTGKKANKAKHKRIKELLAAGNMTKEEIAKAVNCGVATVYRVAKVI</sequence>
<dbReference type="InterPro" id="IPR006119">
    <property type="entry name" value="Resolv_N"/>
</dbReference>
<name>A0A8F6QVU4_9GAMM</name>
<proteinExistence type="inferred from homology"/>
<comment type="similarity">
    <text evidence="1">Belongs to the site-specific recombinase resolvase family.</text>
</comment>
<dbReference type="AlphaFoldDB" id="A0A8F6QVU4"/>